<dbReference type="InterPro" id="IPR007813">
    <property type="entry name" value="PilN"/>
</dbReference>
<accession>A0A3S5HMB9</accession>
<dbReference type="Pfam" id="PF05137">
    <property type="entry name" value="PilN"/>
    <property type="match status" value="1"/>
</dbReference>
<dbReference type="Proteomes" id="UP000275663">
    <property type="component" value="Chromosome"/>
</dbReference>
<evidence type="ECO:0008006" key="3">
    <source>
        <dbReference type="Google" id="ProtNLM"/>
    </source>
</evidence>
<reference evidence="1 2" key="1">
    <citation type="journal article" date="2011" name="Int. J. Syst. Evol. Microbiol.">
        <title>Description of Undibacterium oligocarboniphilum sp. nov., isolated from purified water, and Undibacterium pigrum strain CCUG 49012 as the type strain of Undibacterium parvum sp. nov., and emended descriptions of the genus Undibacterium and the species Undibacterium pigrum.</title>
        <authorList>
            <person name="Eder W."/>
            <person name="Wanner G."/>
            <person name="Ludwig W."/>
            <person name="Busse H.J."/>
            <person name="Ziemke-Kageler F."/>
            <person name="Lang E."/>
        </authorList>
    </citation>
    <scope>NUCLEOTIDE SEQUENCE [LARGE SCALE GENOMIC DNA]</scope>
    <source>
        <strain evidence="1 2">DSM 23061</strain>
    </source>
</reference>
<dbReference type="KEGG" id="upv:EJN92_16140"/>
<dbReference type="AlphaFoldDB" id="A0A3S5HMB9"/>
<dbReference type="EMBL" id="CP034464">
    <property type="protein sequence ID" value="AZP14623.1"/>
    <property type="molecule type" value="Genomic_DNA"/>
</dbReference>
<evidence type="ECO:0000313" key="1">
    <source>
        <dbReference type="EMBL" id="AZP14623.1"/>
    </source>
</evidence>
<evidence type="ECO:0000313" key="2">
    <source>
        <dbReference type="Proteomes" id="UP000275663"/>
    </source>
</evidence>
<name>A0A3S5HMB9_9BURK</name>
<proteinExistence type="predicted"/>
<gene>
    <name evidence="1" type="ORF">EJN92_16140</name>
</gene>
<organism evidence="1 2">
    <name type="scientific">Undibacterium parvum</name>
    <dbReference type="NCBI Taxonomy" id="401471"/>
    <lineage>
        <taxon>Bacteria</taxon>
        <taxon>Pseudomonadati</taxon>
        <taxon>Pseudomonadota</taxon>
        <taxon>Betaproteobacteria</taxon>
        <taxon>Burkholderiales</taxon>
        <taxon>Oxalobacteraceae</taxon>
        <taxon>Undibacterium</taxon>
    </lineage>
</organism>
<protein>
    <recommendedName>
        <fullName evidence="3">PilN domain-containing protein</fullName>
    </recommendedName>
</protein>
<dbReference type="OrthoDB" id="8703192at2"/>
<sequence length="143" mass="15931">MAASQMQENEKLTLSLYKLQQQLLVGRSIKPQAVQTIIPEAQVNAINAAVLQLNLPWSDLFDAMEAATPASIAVLAVEPDAKKHLIKGTAEAKNASEMIAYIERLKRQNFFARVALSKHETNEQDANRPVRFQFEAQWTGLAE</sequence>
<keyword evidence="2" id="KW-1185">Reference proteome</keyword>